<dbReference type="PRINTS" id="PR00038">
    <property type="entry name" value="HTHLUXR"/>
</dbReference>
<name>A0ABT2CSL8_9BURK</name>
<comment type="caution">
    <text evidence="5">The sequence shown here is derived from an EMBL/GenBank/DDBJ whole genome shotgun (WGS) entry which is preliminary data.</text>
</comment>
<dbReference type="PANTHER" id="PTHR44688">
    <property type="entry name" value="DNA-BINDING TRANSCRIPTIONAL ACTIVATOR DEVR_DOSR"/>
    <property type="match status" value="1"/>
</dbReference>
<dbReference type="InterPro" id="IPR016032">
    <property type="entry name" value="Sig_transdc_resp-reg_C-effctor"/>
</dbReference>
<reference evidence="5 6" key="1">
    <citation type="submission" date="2022-08" db="EMBL/GenBank/DDBJ databases">
        <title>Reclassification of Massilia species as members of the genera Telluria, Duganella, Pseudoduganella, Mokoshia gen. nov. and Zemynaea gen. nov. using orthogonal and non-orthogonal genome-based approaches.</title>
        <authorList>
            <person name="Bowman J.P."/>
        </authorList>
    </citation>
    <scope>NUCLEOTIDE SEQUENCE [LARGE SCALE GENOMIC DNA]</scope>
    <source>
        <strain evidence="5 6">JCM 31606</strain>
    </source>
</reference>
<evidence type="ECO:0000313" key="5">
    <source>
        <dbReference type="EMBL" id="MCS0656969.1"/>
    </source>
</evidence>
<evidence type="ECO:0000256" key="1">
    <source>
        <dbReference type="ARBA" id="ARBA00023015"/>
    </source>
</evidence>
<evidence type="ECO:0000313" key="6">
    <source>
        <dbReference type="Proteomes" id="UP001204621"/>
    </source>
</evidence>
<evidence type="ECO:0000256" key="3">
    <source>
        <dbReference type="ARBA" id="ARBA00023163"/>
    </source>
</evidence>
<evidence type="ECO:0000259" key="4">
    <source>
        <dbReference type="PROSITE" id="PS50043"/>
    </source>
</evidence>
<dbReference type="Gene3D" id="3.30.450.80">
    <property type="entry name" value="Transcription factor LuxR-like, autoinducer-binding domain"/>
    <property type="match status" value="1"/>
</dbReference>
<accession>A0ABT2CSL8</accession>
<dbReference type="InterPro" id="IPR036388">
    <property type="entry name" value="WH-like_DNA-bd_sf"/>
</dbReference>
<dbReference type="Pfam" id="PF03472">
    <property type="entry name" value="Autoind_bind"/>
    <property type="match status" value="1"/>
</dbReference>
<gene>
    <name evidence="5" type="ORF">NX778_02705</name>
</gene>
<dbReference type="PROSITE" id="PS00622">
    <property type="entry name" value="HTH_LUXR_1"/>
    <property type="match status" value="1"/>
</dbReference>
<feature type="domain" description="HTH luxR-type" evidence="4">
    <location>
        <begin position="171"/>
        <end position="236"/>
    </location>
</feature>
<dbReference type="Gene3D" id="1.10.10.10">
    <property type="entry name" value="Winged helix-like DNA-binding domain superfamily/Winged helix DNA-binding domain"/>
    <property type="match status" value="1"/>
</dbReference>
<dbReference type="Proteomes" id="UP001204621">
    <property type="component" value="Unassembled WGS sequence"/>
</dbReference>
<keyword evidence="6" id="KW-1185">Reference proteome</keyword>
<dbReference type="CDD" id="cd06170">
    <property type="entry name" value="LuxR_C_like"/>
    <property type="match status" value="1"/>
</dbReference>
<sequence length="245" mass="26985">MVQTEQLIDLLESKDDAAWSRALFALARSCGFDHVLYGAVPSRHAKFENAFLVSNYSAAWRERYDADRLAYVDPTVTHCLSSSLPIVWQPDAFSGAAPRALYEEACGFGIRSGVTLPVHGPNGEFGVLSFASDAAADGKAVGEIRGRIGDLALIRDYALESSQRLMIPRQPAEIAPKLTRRELEVLKWVMAGKSSWEISRITDCSEATINFHMANVRQKFNVNTRQQAVVKAIALGLIIPEGPHR</sequence>
<dbReference type="Pfam" id="PF00196">
    <property type="entry name" value="GerE"/>
    <property type="match status" value="1"/>
</dbReference>
<dbReference type="RefSeq" id="WP_258810138.1">
    <property type="nucleotide sequence ID" value="NZ_JANUGU010000001.1"/>
</dbReference>
<dbReference type="InterPro" id="IPR036693">
    <property type="entry name" value="TF_LuxR_autoind-bd_dom_sf"/>
</dbReference>
<proteinExistence type="predicted"/>
<keyword evidence="2" id="KW-0238">DNA-binding</keyword>
<dbReference type="InterPro" id="IPR005143">
    <property type="entry name" value="TF_LuxR_autoind-bd_dom"/>
</dbReference>
<dbReference type="SUPFAM" id="SSF75516">
    <property type="entry name" value="Pheromone-binding domain of LuxR-like quorum-sensing transcription factors"/>
    <property type="match status" value="1"/>
</dbReference>
<dbReference type="SUPFAM" id="SSF46894">
    <property type="entry name" value="C-terminal effector domain of the bipartite response regulators"/>
    <property type="match status" value="1"/>
</dbReference>
<evidence type="ECO:0000256" key="2">
    <source>
        <dbReference type="ARBA" id="ARBA00023125"/>
    </source>
</evidence>
<keyword evidence="1" id="KW-0805">Transcription regulation</keyword>
<dbReference type="PROSITE" id="PS50043">
    <property type="entry name" value="HTH_LUXR_2"/>
    <property type="match status" value="1"/>
</dbReference>
<keyword evidence="3" id="KW-0804">Transcription</keyword>
<dbReference type="EMBL" id="JANUGU010000001">
    <property type="protein sequence ID" value="MCS0656969.1"/>
    <property type="molecule type" value="Genomic_DNA"/>
</dbReference>
<dbReference type="PANTHER" id="PTHR44688:SF16">
    <property type="entry name" value="DNA-BINDING TRANSCRIPTIONAL ACTIVATOR DEVR_DOSR"/>
    <property type="match status" value="1"/>
</dbReference>
<dbReference type="SMART" id="SM00421">
    <property type="entry name" value="HTH_LUXR"/>
    <property type="match status" value="1"/>
</dbReference>
<dbReference type="InterPro" id="IPR000792">
    <property type="entry name" value="Tscrpt_reg_LuxR_C"/>
</dbReference>
<organism evidence="5 6">
    <name type="scientific">Massilia terrae</name>
    <dbReference type="NCBI Taxonomy" id="1811224"/>
    <lineage>
        <taxon>Bacteria</taxon>
        <taxon>Pseudomonadati</taxon>
        <taxon>Pseudomonadota</taxon>
        <taxon>Betaproteobacteria</taxon>
        <taxon>Burkholderiales</taxon>
        <taxon>Oxalobacteraceae</taxon>
        <taxon>Telluria group</taxon>
        <taxon>Massilia</taxon>
    </lineage>
</organism>
<protein>
    <submittedName>
        <fullName evidence="5">LuxR family transcriptional regulator</fullName>
    </submittedName>
</protein>